<gene>
    <name evidence="2" type="ORF">SPV1_12712</name>
</gene>
<dbReference type="STRING" id="314344.AL013_08780"/>
<feature type="domain" description="Serine aminopeptidase S33" evidence="1">
    <location>
        <begin position="63"/>
        <end position="298"/>
    </location>
</feature>
<dbReference type="Gene3D" id="3.40.50.1820">
    <property type="entry name" value="alpha/beta hydrolase"/>
    <property type="match status" value="1"/>
</dbReference>
<dbReference type="SUPFAM" id="SSF53474">
    <property type="entry name" value="alpha/beta-Hydrolases"/>
    <property type="match status" value="1"/>
</dbReference>
<dbReference type="InterPro" id="IPR029058">
    <property type="entry name" value="AB_hydrolase_fold"/>
</dbReference>
<evidence type="ECO:0000313" key="3">
    <source>
        <dbReference type="Proteomes" id="UP000005297"/>
    </source>
</evidence>
<dbReference type="Proteomes" id="UP000005297">
    <property type="component" value="Unassembled WGS sequence"/>
</dbReference>
<accession>Q0EX39</accession>
<name>Q0EX39_9PROT</name>
<organism evidence="2 3">
    <name type="scientific">Mariprofundus ferrooxydans PV-1</name>
    <dbReference type="NCBI Taxonomy" id="314345"/>
    <lineage>
        <taxon>Bacteria</taxon>
        <taxon>Pseudomonadati</taxon>
        <taxon>Pseudomonadota</taxon>
        <taxon>Candidatius Mariprofundia</taxon>
        <taxon>Mariprofundales</taxon>
        <taxon>Mariprofundaceae</taxon>
        <taxon>Mariprofundus</taxon>
    </lineage>
</organism>
<protein>
    <recommendedName>
        <fullName evidence="1">Serine aminopeptidase S33 domain-containing protein</fullName>
    </recommendedName>
</protein>
<dbReference type="PROSITE" id="PS51257">
    <property type="entry name" value="PROKAR_LIPOPROTEIN"/>
    <property type="match status" value="1"/>
</dbReference>
<dbReference type="Pfam" id="PF12146">
    <property type="entry name" value="Hydrolase_4"/>
    <property type="match status" value="1"/>
</dbReference>
<evidence type="ECO:0000259" key="1">
    <source>
        <dbReference type="Pfam" id="PF12146"/>
    </source>
</evidence>
<dbReference type="InParanoid" id="Q0EX39"/>
<dbReference type="AlphaFoldDB" id="Q0EX39"/>
<dbReference type="InterPro" id="IPR051044">
    <property type="entry name" value="MAG_DAG_Lipase"/>
</dbReference>
<proteinExistence type="predicted"/>
<dbReference type="InterPro" id="IPR022742">
    <property type="entry name" value="Hydrolase_4"/>
</dbReference>
<sequence length="333" mass="36681">MKLLLSRTLSLCSALLLLGVLCGCAPKFIPPEKLHVTPSLIAGQFVSFDGTRLPVQRWLPTGAPRAVIIALHGFNDYSHFIEPAATWWSRRGIAVYAYDQRGFGASLNHGYWPGRQAFALDLNAFVALIRQRHAGVPVYLLGESMGAAVVLEALAETSVRVDGVILSAPAVWGWHAMPIWQQWGLRLAAYTIPWKRFTGSSLGVVASDNRAMLIALGRDPLVIKETRVDTIYGLVNLMQEASEVVPKLTSPALILYGEKDQVIPRAAVLDAFAPVVGAGRAVRLQFYSNGYHMLLRDLQAEVVWRDVLVWMLDREAPLPSQSEGLSRLFQGDK</sequence>
<dbReference type="InterPro" id="IPR000073">
    <property type="entry name" value="AB_hydrolase_1"/>
</dbReference>
<reference evidence="2 3" key="1">
    <citation type="submission" date="2006-09" db="EMBL/GenBank/DDBJ databases">
        <authorList>
            <person name="Emerson D."/>
            <person name="Ferriera S."/>
            <person name="Johnson J."/>
            <person name="Kravitz S."/>
            <person name="Halpern A."/>
            <person name="Remington K."/>
            <person name="Beeson K."/>
            <person name="Tran B."/>
            <person name="Rogers Y.-H."/>
            <person name="Friedman R."/>
            <person name="Venter J.C."/>
        </authorList>
    </citation>
    <scope>NUCLEOTIDE SEQUENCE [LARGE SCALE GENOMIC DNA]</scope>
    <source>
        <strain evidence="2 3">PV-1</strain>
    </source>
</reference>
<keyword evidence="3" id="KW-1185">Reference proteome</keyword>
<dbReference type="eggNOG" id="COG2267">
    <property type="taxonomic scope" value="Bacteria"/>
</dbReference>
<dbReference type="RefSeq" id="WP_009850061.1">
    <property type="nucleotide sequence ID" value="NZ_DS022294.1"/>
</dbReference>
<dbReference type="HOGENOM" id="CLU_026209_3_0_0"/>
<dbReference type="EMBL" id="AATS01000016">
    <property type="protein sequence ID" value="EAU53835.1"/>
    <property type="molecule type" value="Genomic_DNA"/>
</dbReference>
<comment type="caution">
    <text evidence="2">The sequence shown here is derived from an EMBL/GenBank/DDBJ whole genome shotgun (WGS) entry which is preliminary data.</text>
</comment>
<dbReference type="OrthoDB" id="9806902at2"/>
<dbReference type="PRINTS" id="PR00111">
    <property type="entry name" value="ABHYDROLASE"/>
</dbReference>
<dbReference type="PANTHER" id="PTHR11614">
    <property type="entry name" value="PHOSPHOLIPASE-RELATED"/>
    <property type="match status" value="1"/>
</dbReference>
<dbReference type="ESTHER" id="9prot-q0ex39">
    <property type="family name" value="Monoglyceridelipase_lysophospholip"/>
</dbReference>
<evidence type="ECO:0000313" key="2">
    <source>
        <dbReference type="EMBL" id="EAU53835.1"/>
    </source>
</evidence>